<gene>
    <name evidence="2" type="ORF">HNR67_001035</name>
</gene>
<accession>A0A7W7FR81</accession>
<keyword evidence="1" id="KW-1133">Transmembrane helix</keyword>
<comment type="caution">
    <text evidence="2">The sequence shown here is derived from an EMBL/GenBank/DDBJ whole genome shotgun (WGS) entry which is preliminary data.</text>
</comment>
<name>A0A7W7FR81_9PSEU</name>
<dbReference type="AlphaFoldDB" id="A0A7W7FR81"/>
<evidence type="ECO:0000313" key="2">
    <source>
        <dbReference type="EMBL" id="MBB4674917.1"/>
    </source>
</evidence>
<sequence>MAKLKDLVDVDKLVAAARLGAKELMTEVSTQFIGLRTKLNEANGKPTELGGTLEELLRKAGVADRPNSGASEAEIASAFELDKKRRDTIEAVKGALDVVVGLVGMADKKVAQYLATFVSAAYQVATAISSLLTAAATLATSTAIGSTLGAFGTIAGAAVGRRSRRTWPRWCSRRSTPASSRPTTT</sequence>
<feature type="transmembrane region" description="Helical" evidence="1">
    <location>
        <begin position="113"/>
        <end position="132"/>
    </location>
</feature>
<keyword evidence="3" id="KW-1185">Reference proteome</keyword>
<evidence type="ECO:0000256" key="1">
    <source>
        <dbReference type="SAM" id="Phobius"/>
    </source>
</evidence>
<keyword evidence="1" id="KW-0472">Membrane</keyword>
<reference evidence="2 3" key="1">
    <citation type="submission" date="2020-08" db="EMBL/GenBank/DDBJ databases">
        <title>Sequencing the genomes of 1000 actinobacteria strains.</title>
        <authorList>
            <person name="Klenk H.-P."/>
        </authorList>
    </citation>
    <scope>NUCLEOTIDE SEQUENCE [LARGE SCALE GENOMIC DNA]</scope>
    <source>
        <strain evidence="2 3">DSM 44230</strain>
    </source>
</reference>
<proteinExistence type="predicted"/>
<keyword evidence="1" id="KW-0812">Transmembrane</keyword>
<dbReference type="Proteomes" id="UP000533598">
    <property type="component" value="Unassembled WGS sequence"/>
</dbReference>
<feature type="transmembrane region" description="Helical" evidence="1">
    <location>
        <begin position="138"/>
        <end position="159"/>
    </location>
</feature>
<protein>
    <submittedName>
        <fullName evidence="2">Uncharacterized protein</fullName>
    </submittedName>
</protein>
<organism evidence="2 3">
    <name type="scientific">Crossiella cryophila</name>
    <dbReference type="NCBI Taxonomy" id="43355"/>
    <lineage>
        <taxon>Bacteria</taxon>
        <taxon>Bacillati</taxon>
        <taxon>Actinomycetota</taxon>
        <taxon>Actinomycetes</taxon>
        <taxon>Pseudonocardiales</taxon>
        <taxon>Pseudonocardiaceae</taxon>
        <taxon>Crossiella</taxon>
    </lineage>
</organism>
<dbReference type="RefSeq" id="WP_185000975.1">
    <property type="nucleotide sequence ID" value="NZ_BAAAUI010000018.1"/>
</dbReference>
<dbReference type="EMBL" id="JACHMH010000001">
    <property type="protein sequence ID" value="MBB4674917.1"/>
    <property type="molecule type" value="Genomic_DNA"/>
</dbReference>
<evidence type="ECO:0000313" key="3">
    <source>
        <dbReference type="Proteomes" id="UP000533598"/>
    </source>
</evidence>